<dbReference type="InterPro" id="IPR001683">
    <property type="entry name" value="PX_dom"/>
</dbReference>
<feature type="domain" description="SH3" evidence="5">
    <location>
        <begin position="134"/>
        <end position="196"/>
    </location>
</feature>
<dbReference type="Proteomes" id="UP001201163">
    <property type="component" value="Unassembled WGS sequence"/>
</dbReference>
<dbReference type="InterPro" id="IPR035549">
    <property type="entry name" value="Bem1/Scd2_SH3_2"/>
</dbReference>
<keyword evidence="1 3" id="KW-0728">SH3 domain</keyword>
<dbReference type="SUPFAM" id="SSF64268">
    <property type="entry name" value="PX domain"/>
    <property type="match status" value="1"/>
</dbReference>
<dbReference type="GO" id="GO:0030674">
    <property type="term" value="F:protein-macromolecule adaptor activity"/>
    <property type="evidence" value="ECO:0007669"/>
    <property type="project" value="TreeGrafter"/>
</dbReference>
<dbReference type="Gene3D" id="2.30.30.40">
    <property type="entry name" value="SH3 Domains"/>
    <property type="match status" value="1"/>
</dbReference>
<feature type="domain" description="PX" evidence="6">
    <location>
        <begin position="262"/>
        <end position="392"/>
    </location>
</feature>
<dbReference type="SMART" id="SM00312">
    <property type="entry name" value="PX"/>
    <property type="match status" value="1"/>
</dbReference>
<dbReference type="PROSITE" id="PS50195">
    <property type="entry name" value="PX"/>
    <property type="match status" value="1"/>
</dbReference>
<accession>A0AAD4LCS5</accession>
<dbReference type="GO" id="GO:0035091">
    <property type="term" value="F:phosphatidylinositol binding"/>
    <property type="evidence" value="ECO:0007669"/>
    <property type="project" value="InterPro"/>
</dbReference>
<gene>
    <name evidence="7" type="ORF">EDB92DRAFT_1262769</name>
</gene>
<dbReference type="Gene3D" id="3.10.20.90">
    <property type="entry name" value="Phosphatidylinositol 3-kinase Catalytic Subunit, Chain A, domain 1"/>
    <property type="match status" value="1"/>
</dbReference>
<dbReference type="Pfam" id="PF00787">
    <property type="entry name" value="PX"/>
    <property type="match status" value="1"/>
</dbReference>
<dbReference type="CDD" id="cd11879">
    <property type="entry name" value="SH3_Bem1p_2"/>
    <property type="match status" value="1"/>
</dbReference>
<name>A0AAD4LCS5_9AGAM</name>
<organism evidence="7 8">
    <name type="scientific">Lactarius akahatsu</name>
    <dbReference type="NCBI Taxonomy" id="416441"/>
    <lineage>
        <taxon>Eukaryota</taxon>
        <taxon>Fungi</taxon>
        <taxon>Dikarya</taxon>
        <taxon>Basidiomycota</taxon>
        <taxon>Agaricomycotina</taxon>
        <taxon>Agaricomycetes</taxon>
        <taxon>Russulales</taxon>
        <taxon>Russulaceae</taxon>
        <taxon>Lactarius</taxon>
    </lineage>
</organism>
<feature type="region of interest" description="Disordered" evidence="4">
    <location>
        <begin position="431"/>
        <end position="454"/>
    </location>
</feature>
<dbReference type="SUPFAM" id="SSF50044">
    <property type="entry name" value="SH3-domain"/>
    <property type="match status" value="1"/>
</dbReference>
<dbReference type="GO" id="GO:0043332">
    <property type="term" value="C:mating projection tip"/>
    <property type="evidence" value="ECO:0007669"/>
    <property type="project" value="TreeGrafter"/>
</dbReference>
<keyword evidence="2" id="KW-0677">Repeat</keyword>
<keyword evidence="8" id="KW-1185">Reference proteome</keyword>
<feature type="compositionally biased region" description="Low complexity" evidence="4">
    <location>
        <begin position="441"/>
        <end position="454"/>
    </location>
</feature>
<dbReference type="GO" id="GO:0005737">
    <property type="term" value="C:cytoplasm"/>
    <property type="evidence" value="ECO:0007669"/>
    <property type="project" value="TreeGrafter"/>
</dbReference>
<dbReference type="PROSITE" id="PS50002">
    <property type="entry name" value="SH3"/>
    <property type="match status" value="1"/>
</dbReference>
<sequence>MGQYRMELGQKLFQTQARLGGFPWQSEGLPRFSTSGTSMMRPFSVASQAVSTIEEGSEAKFQQGGLEVTRGDAEGGSWYEAHHPMTSGLVPRDTLEASNEDAPSNPQNSQAPSLSRPFRTLSTLTPLPSATFKTQGFYAVVLHDFVAERPDELDAKAGDSILLVAQSSHEWFVGKPIGRLGRPGLIPVSFVEVRDPATGKPIPDVGALMDNGTLPRVEDWKKRMLSYRANSIALGVLEDPSPTPVAANRPPSPPALPDGLLLSANVVSFHHEMDEYWFRLHALYQPFDPSGSSTLPPAKDLVLFRAYNDFFDFQIALLETFPREGGREQRYPRVIPFIPGPSDHVDDSLSATRQTELDDYLRRLCHLNRTTARHILEHRLTREFFTLKPGDIEKDTVPQYDRMAEVGWYDPPEDPEPVFINSLPTPADDVVEKSQKTGLRSNGAGSGAPATSASNPHTALIKVKVFDRIQDDIIAFRVHPRVTHEQLLDKIQQRLGGQVARLSYREGGEDYVPLQQDDDVLRWIGSTDKHVLYAD</sequence>
<evidence type="ECO:0000256" key="3">
    <source>
        <dbReference type="PROSITE-ProRule" id="PRU00192"/>
    </source>
</evidence>
<reference evidence="7" key="1">
    <citation type="submission" date="2022-01" db="EMBL/GenBank/DDBJ databases">
        <title>Comparative genomics reveals a dynamic genome evolution in the ectomycorrhizal milk-cap (Lactarius) mushrooms.</title>
        <authorList>
            <consortium name="DOE Joint Genome Institute"/>
            <person name="Lebreton A."/>
            <person name="Tang N."/>
            <person name="Kuo A."/>
            <person name="LaButti K."/>
            <person name="Drula E."/>
            <person name="Barry K."/>
            <person name="Clum A."/>
            <person name="Lipzen A."/>
            <person name="Mousain D."/>
            <person name="Ng V."/>
            <person name="Wang R."/>
            <person name="Wang X."/>
            <person name="Dai Y."/>
            <person name="Henrissat B."/>
            <person name="Grigoriev I.V."/>
            <person name="Guerin-Laguette A."/>
            <person name="Yu F."/>
            <person name="Martin F.M."/>
        </authorList>
    </citation>
    <scope>NUCLEOTIDE SEQUENCE</scope>
    <source>
        <strain evidence="7">QP</strain>
    </source>
</reference>
<evidence type="ECO:0000256" key="1">
    <source>
        <dbReference type="ARBA" id="ARBA00022443"/>
    </source>
</evidence>
<feature type="region of interest" description="Disordered" evidence="4">
    <location>
        <begin position="71"/>
        <end position="115"/>
    </location>
</feature>
<evidence type="ECO:0000259" key="5">
    <source>
        <dbReference type="PROSITE" id="PS50002"/>
    </source>
</evidence>
<dbReference type="InterPro" id="IPR001452">
    <property type="entry name" value="SH3_domain"/>
</dbReference>
<comment type="caution">
    <text evidence="7">The sequence shown here is derived from an EMBL/GenBank/DDBJ whole genome shotgun (WGS) entry which is preliminary data.</text>
</comment>
<dbReference type="AlphaFoldDB" id="A0AAD4LCS5"/>
<dbReference type="InterPro" id="IPR051228">
    <property type="entry name" value="NADPH_Oxidase/PX-Domain"/>
</dbReference>
<dbReference type="SMART" id="SM00326">
    <property type="entry name" value="SH3"/>
    <property type="match status" value="1"/>
</dbReference>
<dbReference type="Pfam" id="PF00018">
    <property type="entry name" value="SH3_1"/>
    <property type="match status" value="1"/>
</dbReference>
<dbReference type="GO" id="GO:0000747">
    <property type="term" value="P:conjugation with cellular fusion"/>
    <property type="evidence" value="ECO:0007669"/>
    <property type="project" value="TreeGrafter"/>
</dbReference>
<protein>
    <submittedName>
        <fullName evidence="7">Uncharacterized protein</fullName>
    </submittedName>
</protein>
<evidence type="ECO:0000256" key="4">
    <source>
        <dbReference type="SAM" id="MobiDB-lite"/>
    </source>
</evidence>
<proteinExistence type="predicted"/>
<dbReference type="EMBL" id="JAKELL010000055">
    <property type="protein sequence ID" value="KAH8986286.1"/>
    <property type="molecule type" value="Genomic_DNA"/>
</dbReference>
<dbReference type="CDD" id="cd06890">
    <property type="entry name" value="PX_Bem1p"/>
    <property type="match status" value="1"/>
</dbReference>
<evidence type="ECO:0000313" key="7">
    <source>
        <dbReference type="EMBL" id="KAH8986286.1"/>
    </source>
</evidence>
<dbReference type="InterPro" id="IPR036871">
    <property type="entry name" value="PX_dom_sf"/>
</dbReference>
<evidence type="ECO:0000256" key="2">
    <source>
        <dbReference type="ARBA" id="ARBA00022737"/>
    </source>
</evidence>
<dbReference type="Gene3D" id="3.30.1520.10">
    <property type="entry name" value="Phox-like domain"/>
    <property type="match status" value="1"/>
</dbReference>
<dbReference type="SUPFAM" id="SSF54277">
    <property type="entry name" value="CAD &amp; PB1 domains"/>
    <property type="match status" value="1"/>
</dbReference>
<dbReference type="InterPro" id="IPR035550">
    <property type="entry name" value="Bem1/Scd2_PX"/>
</dbReference>
<feature type="compositionally biased region" description="Polar residues" evidence="4">
    <location>
        <begin position="101"/>
        <end position="113"/>
    </location>
</feature>
<evidence type="ECO:0000313" key="8">
    <source>
        <dbReference type="Proteomes" id="UP001201163"/>
    </source>
</evidence>
<dbReference type="PANTHER" id="PTHR15706">
    <property type="entry name" value="SH3 MULTIPLE DOMAIN"/>
    <property type="match status" value="1"/>
</dbReference>
<dbReference type="PANTHER" id="PTHR15706:SF2">
    <property type="entry name" value="SH3 AND PX DOMAIN-CONTAINING PROTEIN 2A"/>
    <property type="match status" value="1"/>
</dbReference>
<evidence type="ECO:0000259" key="6">
    <source>
        <dbReference type="PROSITE" id="PS50195"/>
    </source>
</evidence>
<dbReference type="InterPro" id="IPR036028">
    <property type="entry name" value="SH3-like_dom_sf"/>
</dbReference>